<dbReference type="EMBL" id="ATHL01000123">
    <property type="protein sequence ID" value="EQB09967.1"/>
    <property type="molecule type" value="Genomic_DNA"/>
</dbReference>
<dbReference type="PATRIC" id="fig|1096930.3.peg.3625"/>
<dbReference type="eggNOG" id="ENOG502ZMI3">
    <property type="taxonomic scope" value="Bacteria"/>
</dbReference>
<accession>T0HAC7</accession>
<name>T0HAC7_9SPHN</name>
<protein>
    <submittedName>
        <fullName evidence="1">Uncharacterized protein</fullName>
    </submittedName>
</protein>
<gene>
    <name evidence="1" type="ORF">L284_18325</name>
</gene>
<organism evidence="1 2">
    <name type="scientific">Novosphingobium lindaniclasticum LE124</name>
    <dbReference type="NCBI Taxonomy" id="1096930"/>
    <lineage>
        <taxon>Bacteria</taxon>
        <taxon>Pseudomonadati</taxon>
        <taxon>Pseudomonadota</taxon>
        <taxon>Alphaproteobacteria</taxon>
        <taxon>Sphingomonadales</taxon>
        <taxon>Sphingomonadaceae</taxon>
        <taxon>Novosphingobium</taxon>
    </lineage>
</organism>
<proteinExistence type="predicted"/>
<evidence type="ECO:0000313" key="1">
    <source>
        <dbReference type="EMBL" id="EQB09967.1"/>
    </source>
</evidence>
<dbReference type="AlphaFoldDB" id="T0HAC7"/>
<evidence type="ECO:0000313" key="2">
    <source>
        <dbReference type="Proteomes" id="UP000015527"/>
    </source>
</evidence>
<sequence>MPGINVLPNIAGTAEEGSIAQLWRQNNKVRGQHVFLVKVGDAAIPLEGREQIIDAPDVGDDMIRSVRFARGDYHGRPTLYILIASREVGASPYPAAPTRIQSFALVKDRETFGFTPIRSFVAAATYCHADAALLAELNFPLSPTYAGRITPTGC</sequence>
<reference evidence="1 2" key="1">
    <citation type="journal article" date="2013" name="Genome Announc.">
        <title>Genome Sequence of Novosphingobium lindaniclasticum LE124T, Isolated from a Hexachlorocyclohexane Dumpsite.</title>
        <authorList>
            <person name="Saxena A."/>
            <person name="Nayyar N."/>
            <person name="Sangwan N."/>
            <person name="Kumari R."/>
            <person name="Khurana J.P."/>
            <person name="Lal R."/>
        </authorList>
    </citation>
    <scope>NUCLEOTIDE SEQUENCE [LARGE SCALE GENOMIC DNA]</scope>
    <source>
        <strain evidence="1 2">LE124</strain>
    </source>
</reference>
<dbReference type="Proteomes" id="UP000015527">
    <property type="component" value="Unassembled WGS sequence"/>
</dbReference>
<comment type="caution">
    <text evidence="1">The sequence shown here is derived from an EMBL/GenBank/DDBJ whole genome shotgun (WGS) entry which is preliminary data.</text>
</comment>
<keyword evidence="2" id="KW-1185">Reference proteome</keyword>